<feature type="domain" description="Xylanase inhibitor C-terminal" evidence="2">
    <location>
        <begin position="156"/>
        <end position="253"/>
    </location>
</feature>
<protein>
    <submittedName>
        <fullName evidence="3">Basic 7S globulin-like protein</fullName>
    </submittedName>
</protein>
<accession>A0ABQ5IGT6</accession>
<keyword evidence="4" id="KW-1185">Reference proteome</keyword>
<dbReference type="SUPFAM" id="SSF50630">
    <property type="entry name" value="Acid proteases"/>
    <property type="match status" value="1"/>
</dbReference>
<gene>
    <name evidence="3" type="ORF">Tco_1109702</name>
</gene>
<keyword evidence="1" id="KW-0732">Signal</keyword>
<dbReference type="PANTHER" id="PTHR47965">
    <property type="entry name" value="ASPARTYL PROTEASE-RELATED"/>
    <property type="match status" value="1"/>
</dbReference>
<feature type="signal peptide" evidence="1">
    <location>
        <begin position="1"/>
        <end position="23"/>
    </location>
</feature>
<sequence>MLWLRKLILLLLVFISHEYEAIAQYAIPYTSLVVPVNKHTDLADPLYSAQVVTSWEVPEHKKAKLLIDIDAPFSWHDCIVQWNIYPGSCPTNMLCESGVSCDEYQCTEVRSSYSYKNFLCPQVPNNSPGWGFCSCPVNVVNPITGSCDQGRFSKVTKPIPRAKPVTPFGLCFKSFTNGTGVSLKVPNIDFSLQEGKKWSISTANSIKQVTDDVACLAFVDGGTTSEHAIVIGTFQFEDNFLMFDLENSTFGFSSSLLSKQTSCANFNFTIIPRN</sequence>
<evidence type="ECO:0000256" key="1">
    <source>
        <dbReference type="SAM" id="SignalP"/>
    </source>
</evidence>
<evidence type="ECO:0000313" key="4">
    <source>
        <dbReference type="Proteomes" id="UP001151760"/>
    </source>
</evidence>
<evidence type="ECO:0000313" key="3">
    <source>
        <dbReference type="EMBL" id="GJT99363.1"/>
    </source>
</evidence>
<organism evidence="3 4">
    <name type="scientific">Tanacetum coccineum</name>
    <dbReference type="NCBI Taxonomy" id="301880"/>
    <lineage>
        <taxon>Eukaryota</taxon>
        <taxon>Viridiplantae</taxon>
        <taxon>Streptophyta</taxon>
        <taxon>Embryophyta</taxon>
        <taxon>Tracheophyta</taxon>
        <taxon>Spermatophyta</taxon>
        <taxon>Magnoliopsida</taxon>
        <taxon>eudicotyledons</taxon>
        <taxon>Gunneridae</taxon>
        <taxon>Pentapetalae</taxon>
        <taxon>asterids</taxon>
        <taxon>campanulids</taxon>
        <taxon>Asterales</taxon>
        <taxon>Asteraceae</taxon>
        <taxon>Asteroideae</taxon>
        <taxon>Anthemideae</taxon>
        <taxon>Anthemidinae</taxon>
        <taxon>Tanacetum</taxon>
    </lineage>
</organism>
<name>A0ABQ5IGT6_9ASTR</name>
<dbReference type="InterPro" id="IPR001461">
    <property type="entry name" value="Aspartic_peptidase_A1"/>
</dbReference>
<reference evidence="3" key="2">
    <citation type="submission" date="2022-01" db="EMBL/GenBank/DDBJ databases">
        <authorList>
            <person name="Yamashiro T."/>
            <person name="Shiraishi A."/>
            <person name="Satake H."/>
            <person name="Nakayama K."/>
        </authorList>
    </citation>
    <scope>NUCLEOTIDE SEQUENCE</scope>
</reference>
<dbReference type="PANTHER" id="PTHR47965:SF63">
    <property type="entry name" value="OS01G0937200 PROTEIN"/>
    <property type="match status" value="1"/>
</dbReference>
<dbReference type="EMBL" id="BQNB010020764">
    <property type="protein sequence ID" value="GJT99363.1"/>
    <property type="molecule type" value="Genomic_DNA"/>
</dbReference>
<dbReference type="InterPro" id="IPR021109">
    <property type="entry name" value="Peptidase_aspartic_dom_sf"/>
</dbReference>
<dbReference type="Pfam" id="PF14541">
    <property type="entry name" value="TAXi_C"/>
    <property type="match status" value="1"/>
</dbReference>
<dbReference type="InterPro" id="IPR032799">
    <property type="entry name" value="TAXi_C"/>
</dbReference>
<dbReference type="Proteomes" id="UP001151760">
    <property type="component" value="Unassembled WGS sequence"/>
</dbReference>
<dbReference type="Gene3D" id="2.40.70.10">
    <property type="entry name" value="Acid Proteases"/>
    <property type="match status" value="1"/>
</dbReference>
<proteinExistence type="predicted"/>
<evidence type="ECO:0000259" key="2">
    <source>
        <dbReference type="Pfam" id="PF14541"/>
    </source>
</evidence>
<feature type="chain" id="PRO_5047325510" evidence="1">
    <location>
        <begin position="24"/>
        <end position="274"/>
    </location>
</feature>
<reference evidence="3" key="1">
    <citation type="journal article" date="2022" name="Int. J. Mol. Sci.">
        <title>Draft Genome of Tanacetum Coccineum: Genomic Comparison of Closely Related Tanacetum-Family Plants.</title>
        <authorList>
            <person name="Yamashiro T."/>
            <person name="Shiraishi A."/>
            <person name="Nakayama K."/>
            <person name="Satake H."/>
        </authorList>
    </citation>
    <scope>NUCLEOTIDE SEQUENCE</scope>
</reference>
<comment type="caution">
    <text evidence="3">The sequence shown here is derived from an EMBL/GenBank/DDBJ whole genome shotgun (WGS) entry which is preliminary data.</text>
</comment>